<gene>
    <name evidence="1" type="ORF">DSOL_1454</name>
</gene>
<evidence type="ECO:0000313" key="2">
    <source>
        <dbReference type="Proteomes" id="UP000186102"/>
    </source>
</evidence>
<proteinExistence type="predicted"/>
<reference evidence="1 2" key="1">
    <citation type="submission" date="2016-09" db="EMBL/GenBank/DDBJ databases">
        <title>Complete genome of Desulfosporosinus sp. OL.</title>
        <authorList>
            <person name="Mardanov A."/>
            <person name="Beletsky A."/>
            <person name="Panova A."/>
            <person name="Karnachuk O."/>
            <person name="Ravin N."/>
        </authorList>
    </citation>
    <scope>NUCLEOTIDE SEQUENCE [LARGE SCALE GENOMIC DNA]</scope>
    <source>
        <strain evidence="1 2">OL</strain>
    </source>
</reference>
<organism evidence="1 2">
    <name type="scientific">Desulfosporosinus metallidurans</name>
    <dbReference type="NCBI Taxonomy" id="1888891"/>
    <lineage>
        <taxon>Bacteria</taxon>
        <taxon>Bacillati</taxon>
        <taxon>Bacillota</taxon>
        <taxon>Clostridia</taxon>
        <taxon>Eubacteriales</taxon>
        <taxon>Desulfitobacteriaceae</taxon>
        <taxon>Desulfosporosinus</taxon>
    </lineage>
</organism>
<name>A0A1Q8QZC5_9FIRM</name>
<evidence type="ECO:0000313" key="1">
    <source>
        <dbReference type="EMBL" id="OLN32703.1"/>
    </source>
</evidence>
<dbReference type="Proteomes" id="UP000186102">
    <property type="component" value="Unassembled WGS sequence"/>
</dbReference>
<dbReference type="EMBL" id="MLBF01000007">
    <property type="protein sequence ID" value="OLN32703.1"/>
    <property type="molecule type" value="Genomic_DNA"/>
</dbReference>
<dbReference type="STRING" id="1888891.DSOL_1454"/>
<dbReference type="AlphaFoldDB" id="A0A1Q8QZC5"/>
<keyword evidence="2" id="KW-1185">Reference proteome</keyword>
<sequence>MVQGFKFLSNLLPKVARTAEKMLLISTTIGTAIEDVTSATCKQLVR</sequence>
<comment type="caution">
    <text evidence="1">The sequence shown here is derived from an EMBL/GenBank/DDBJ whole genome shotgun (WGS) entry which is preliminary data.</text>
</comment>
<protein>
    <submittedName>
        <fullName evidence="1">Uncharacterized protein</fullName>
    </submittedName>
</protein>
<accession>A0A1Q8QZC5</accession>